<reference evidence="2" key="1">
    <citation type="journal article" date="2023" name="Nat. Plants">
        <title>Single-cell RNA sequencing provides a high-resolution roadmap for understanding the multicellular compartmentation of specialized metabolism.</title>
        <authorList>
            <person name="Sun S."/>
            <person name="Shen X."/>
            <person name="Li Y."/>
            <person name="Li Y."/>
            <person name="Wang S."/>
            <person name="Li R."/>
            <person name="Zhang H."/>
            <person name="Shen G."/>
            <person name="Guo B."/>
            <person name="Wei J."/>
            <person name="Xu J."/>
            <person name="St-Pierre B."/>
            <person name="Chen S."/>
            <person name="Sun C."/>
        </authorList>
    </citation>
    <scope>NUCLEOTIDE SEQUENCE [LARGE SCALE GENOMIC DNA]</scope>
</reference>
<evidence type="ECO:0000313" key="2">
    <source>
        <dbReference type="Proteomes" id="UP001060085"/>
    </source>
</evidence>
<protein>
    <submittedName>
        <fullName evidence="1">Uncharacterized protein</fullName>
    </submittedName>
</protein>
<sequence length="129" mass="14357">MSLSLPIAVLVGVRTGRMLNQLHLHDMEEKISNLALEVLKEKIFNHLQILYQVYSETPQNIPTGVNFQATNITIMSMPIESMLLVVNSNFLVFSVSSNDMMVRGTITVESINSIQGSGPFSLLGECIRF</sequence>
<keyword evidence="2" id="KW-1185">Reference proteome</keyword>
<gene>
    <name evidence="1" type="ORF">M9H77_23585</name>
</gene>
<organism evidence="1 2">
    <name type="scientific">Catharanthus roseus</name>
    <name type="common">Madagascar periwinkle</name>
    <name type="synonym">Vinca rosea</name>
    <dbReference type="NCBI Taxonomy" id="4058"/>
    <lineage>
        <taxon>Eukaryota</taxon>
        <taxon>Viridiplantae</taxon>
        <taxon>Streptophyta</taxon>
        <taxon>Embryophyta</taxon>
        <taxon>Tracheophyta</taxon>
        <taxon>Spermatophyta</taxon>
        <taxon>Magnoliopsida</taxon>
        <taxon>eudicotyledons</taxon>
        <taxon>Gunneridae</taxon>
        <taxon>Pentapetalae</taxon>
        <taxon>asterids</taxon>
        <taxon>lamiids</taxon>
        <taxon>Gentianales</taxon>
        <taxon>Apocynaceae</taxon>
        <taxon>Rauvolfioideae</taxon>
        <taxon>Vinceae</taxon>
        <taxon>Catharanthinae</taxon>
        <taxon>Catharanthus</taxon>
    </lineage>
</organism>
<comment type="caution">
    <text evidence="1">The sequence shown here is derived from an EMBL/GenBank/DDBJ whole genome shotgun (WGS) entry which is preliminary data.</text>
</comment>
<accession>A0ACC0AW84</accession>
<dbReference type="Proteomes" id="UP001060085">
    <property type="component" value="Linkage Group LG05"/>
</dbReference>
<evidence type="ECO:0000313" key="1">
    <source>
        <dbReference type="EMBL" id="KAI5664262.1"/>
    </source>
</evidence>
<dbReference type="EMBL" id="CM044705">
    <property type="protein sequence ID" value="KAI5664262.1"/>
    <property type="molecule type" value="Genomic_DNA"/>
</dbReference>
<name>A0ACC0AW84_CATRO</name>
<proteinExistence type="predicted"/>